<comment type="function">
    <text evidence="8">Catalyzes the phospholipid dependent N-acylation of the N-terminal cysteine of apolipoprotein, the last step in lipoprotein maturation.</text>
</comment>
<evidence type="ECO:0000256" key="1">
    <source>
        <dbReference type="ARBA" id="ARBA00004651"/>
    </source>
</evidence>
<keyword evidence="11" id="KW-1185">Reference proteome</keyword>
<keyword evidence="7 8" id="KW-0012">Acyltransferase</keyword>
<dbReference type="Proteomes" id="UP000636505">
    <property type="component" value="Unassembled WGS sequence"/>
</dbReference>
<keyword evidence="6 8" id="KW-0472">Membrane</keyword>
<evidence type="ECO:0000256" key="2">
    <source>
        <dbReference type="ARBA" id="ARBA00022475"/>
    </source>
</evidence>
<dbReference type="GO" id="GO:0016410">
    <property type="term" value="F:N-acyltransferase activity"/>
    <property type="evidence" value="ECO:0007669"/>
    <property type="project" value="UniProtKB-UniRule"/>
</dbReference>
<dbReference type="PROSITE" id="PS50263">
    <property type="entry name" value="CN_HYDROLASE"/>
    <property type="match status" value="1"/>
</dbReference>
<dbReference type="EC" id="2.3.1.269" evidence="8"/>
<gene>
    <name evidence="8 10" type="primary">lnt</name>
    <name evidence="10" type="ORF">IQ241_17775</name>
</gene>
<comment type="pathway">
    <text evidence="8">Protein modification; lipoprotein biosynthesis (N-acyl transfer).</text>
</comment>
<feature type="transmembrane region" description="Helical" evidence="8">
    <location>
        <begin position="71"/>
        <end position="98"/>
    </location>
</feature>
<dbReference type="HAMAP" id="MF_01148">
    <property type="entry name" value="Lnt"/>
    <property type="match status" value="1"/>
</dbReference>
<dbReference type="UniPathway" id="UPA00666"/>
<evidence type="ECO:0000313" key="11">
    <source>
        <dbReference type="Proteomes" id="UP000636505"/>
    </source>
</evidence>
<sequence>MGLTPAPFHAWPLAWLALIPLWLLIHPSRPAGPINDGYRLLLAGCWGLGYHGLALFWITGLHPLMWMGIPWLGSIAIAAFAWVFITLWGTAIGGSWMLGMSLLRPWLGNAMGRLLVGTALWCAIESLWSRGPLWWTSLAYTQSPYNLPILHLGQLSGPLLVTAAIVVVNGLLAEAIAAVRWPQSRLNVSRWGGTAIALLLVAHLLGGWLYSQPLVEPAETALRVGLIQGNIPTREKLTRQGVLRAYQIYLNGYESLAARGVDAVATPEGALPTVWDPSVQARSPIYQAVLENRVALWLGTFAKASNAAEAPLTQSLFAIAPDGETVGRYNKVKLVPLGEYIPLASLLGQIIGRLSPIDSSLSPGSFGQRFETSLGLAAVGICYESPYSQLFRQQVADGGRFILTASNNDPYPPRMMAQHHAQDLMRAIETDRWAVRVTNTGLSGIVDPHGHTRWLSEPNQYVTHIATIYRRQTRTLYVRWGDWLTPLLGGLGLVWLVWQGFKGRLQS</sequence>
<feature type="transmembrane region" description="Helical" evidence="8">
    <location>
        <begin position="191"/>
        <end position="210"/>
    </location>
</feature>
<keyword evidence="4 8" id="KW-0812">Transmembrane</keyword>
<dbReference type="InterPro" id="IPR003010">
    <property type="entry name" value="C-N_Hydrolase"/>
</dbReference>
<feature type="transmembrane region" description="Helical" evidence="8">
    <location>
        <begin position="37"/>
        <end position="59"/>
    </location>
</feature>
<dbReference type="SUPFAM" id="SSF56317">
    <property type="entry name" value="Carbon-nitrogen hydrolase"/>
    <property type="match status" value="1"/>
</dbReference>
<dbReference type="Gene3D" id="3.60.110.10">
    <property type="entry name" value="Carbon-nitrogen hydrolase"/>
    <property type="match status" value="1"/>
</dbReference>
<name>A0A8J7AQ27_9CYAN</name>
<evidence type="ECO:0000313" key="10">
    <source>
        <dbReference type="EMBL" id="MBE9079125.1"/>
    </source>
</evidence>
<dbReference type="PANTHER" id="PTHR38686">
    <property type="entry name" value="APOLIPOPROTEIN N-ACYLTRANSFERASE"/>
    <property type="match status" value="1"/>
</dbReference>
<comment type="subcellular location">
    <subcellularLocation>
        <location evidence="1 8">Cell membrane</location>
        <topology evidence="1 8">Multi-pass membrane protein</topology>
    </subcellularLocation>
</comment>
<dbReference type="CDD" id="cd07571">
    <property type="entry name" value="ALP_N-acyl_transferase"/>
    <property type="match status" value="1"/>
</dbReference>
<dbReference type="Pfam" id="PF00795">
    <property type="entry name" value="CN_hydrolase"/>
    <property type="match status" value="1"/>
</dbReference>
<keyword evidence="2 8" id="KW-1003">Cell membrane</keyword>
<keyword evidence="3 8" id="KW-0808">Transferase</keyword>
<feature type="transmembrane region" description="Helical" evidence="8">
    <location>
        <begin position="110"/>
        <end position="128"/>
    </location>
</feature>
<dbReference type="Pfam" id="PF20154">
    <property type="entry name" value="LNT_N"/>
    <property type="match status" value="1"/>
</dbReference>
<evidence type="ECO:0000256" key="5">
    <source>
        <dbReference type="ARBA" id="ARBA00022989"/>
    </source>
</evidence>
<proteinExistence type="inferred from homology"/>
<organism evidence="10 11">
    <name type="scientific">Vasconcelosia minhoensis LEGE 07310</name>
    <dbReference type="NCBI Taxonomy" id="915328"/>
    <lineage>
        <taxon>Bacteria</taxon>
        <taxon>Bacillati</taxon>
        <taxon>Cyanobacteriota</taxon>
        <taxon>Cyanophyceae</taxon>
        <taxon>Nodosilineales</taxon>
        <taxon>Cymatolegaceae</taxon>
        <taxon>Vasconcelosia</taxon>
        <taxon>Vasconcelosia minhoensis</taxon>
    </lineage>
</organism>
<evidence type="ECO:0000256" key="6">
    <source>
        <dbReference type="ARBA" id="ARBA00023136"/>
    </source>
</evidence>
<comment type="similarity">
    <text evidence="8">Belongs to the CN hydrolase family. Apolipoprotein N-acyltransferase subfamily.</text>
</comment>
<dbReference type="NCBIfam" id="TIGR00546">
    <property type="entry name" value="lnt"/>
    <property type="match status" value="1"/>
</dbReference>
<evidence type="ECO:0000256" key="4">
    <source>
        <dbReference type="ARBA" id="ARBA00022692"/>
    </source>
</evidence>
<keyword evidence="5 8" id="KW-1133">Transmembrane helix</keyword>
<protein>
    <recommendedName>
        <fullName evidence="8">Apolipoprotein N-acyltransferase</fullName>
        <shortName evidence="8">ALP N-acyltransferase</shortName>
        <ecNumber evidence="8">2.3.1.269</ecNumber>
    </recommendedName>
</protein>
<dbReference type="EMBL" id="JADEXG010000048">
    <property type="protein sequence ID" value="MBE9079125.1"/>
    <property type="molecule type" value="Genomic_DNA"/>
</dbReference>
<comment type="catalytic activity">
    <reaction evidence="8">
        <text>N-terminal S-1,2-diacyl-sn-glyceryl-L-cysteinyl-[lipoprotein] + a glycerophospholipid = N-acyl-S-1,2-diacyl-sn-glyceryl-L-cysteinyl-[lipoprotein] + a 2-acyl-sn-glycero-3-phospholipid + H(+)</text>
        <dbReference type="Rhea" id="RHEA:48228"/>
        <dbReference type="Rhea" id="RHEA-COMP:14681"/>
        <dbReference type="Rhea" id="RHEA-COMP:14684"/>
        <dbReference type="ChEBI" id="CHEBI:15378"/>
        <dbReference type="ChEBI" id="CHEBI:136912"/>
        <dbReference type="ChEBI" id="CHEBI:140656"/>
        <dbReference type="ChEBI" id="CHEBI:140657"/>
        <dbReference type="ChEBI" id="CHEBI:140660"/>
        <dbReference type="EC" id="2.3.1.269"/>
    </reaction>
</comment>
<feature type="domain" description="CN hydrolase" evidence="9">
    <location>
        <begin position="227"/>
        <end position="475"/>
    </location>
</feature>
<accession>A0A8J7AQ27</accession>
<dbReference type="InterPro" id="IPR045378">
    <property type="entry name" value="LNT_N"/>
</dbReference>
<dbReference type="AlphaFoldDB" id="A0A8J7AQ27"/>
<reference evidence="10" key="1">
    <citation type="submission" date="2020-10" db="EMBL/GenBank/DDBJ databases">
        <authorList>
            <person name="Castelo-Branco R."/>
            <person name="Eusebio N."/>
            <person name="Adriana R."/>
            <person name="Vieira A."/>
            <person name="Brugerolle De Fraissinette N."/>
            <person name="Rezende De Castro R."/>
            <person name="Schneider M.P."/>
            <person name="Vasconcelos V."/>
            <person name="Leao P.N."/>
        </authorList>
    </citation>
    <scope>NUCLEOTIDE SEQUENCE</scope>
    <source>
        <strain evidence="10">LEGE 07310</strain>
    </source>
</reference>
<dbReference type="GO" id="GO:0042158">
    <property type="term" value="P:lipoprotein biosynthetic process"/>
    <property type="evidence" value="ECO:0007669"/>
    <property type="project" value="UniProtKB-UniRule"/>
</dbReference>
<dbReference type="GO" id="GO:0005886">
    <property type="term" value="C:plasma membrane"/>
    <property type="evidence" value="ECO:0007669"/>
    <property type="project" value="UniProtKB-SubCell"/>
</dbReference>
<dbReference type="InterPro" id="IPR036526">
    <property type="entry name" value="C-N_Hydrolase_sf"/>
</dbReference>
<evidence type="ECO:0000256" key="7">
    <source>
        <dbReference type="ARBA" id="ARBA00023315"/>
    </source>
</evidence>
<evidence type="ECO:0000256" key="8">
    <source>
        <dbReference type="HAMAP-Rule" id="MF_01148"/>
    </source>
</evidence>
<evidence type="ECO:0000256" key="3">
    <source>
        <dbReference type="ARBA" id="ARBA00022679"/>
    </source>
</evidence>
<comment type="caution">
    <text evidence="10">The sequence shown here is derived from an EMBL/GenBank/DDBJ whole genome shotgun (WGS) entry which is preliminary data.</text>
</comment>
<feature type="transmembrane region" description="Helical" evidence="8">
    <location>
        <begin position="6"/>
        <end position="25"/>
    </location>
</feature>
<dbReference type="PANTHER" id="PTHR38686:SF1">
    <property type="entry name" value="APOLIPOPROTEIN N-ACYLTRANSFERASE"/>
    <property type="match status" value="1"/>
</dbReference>
<feature type="transmembrane region" description="Helical" evidence="8">
    <location>
        <begin position="159"/>
        <end position="179"/>
    </location>
</feature>
<dbReference type="InterPro" id="IPR004563">
    <property type="entry name" value="Apolipo_AcylTrfase"/>
</dbReference>
<evidence type="ECO:0000259" key="9">
    <source>
        <dbReference type="PROSITE" id="PS50263"/>
    </source>
</evidence>